<comment type="caution">
    <text evidence="2">The sequence shown here is derived from an EMBL/GenBank/DDBJ whole genome shotgun (WGS) entry which is preliminary data.</text>
</comment>
<dbReference type="EMBL" id="JAMPKM010000005">
    <property type="protein sequence ID" value="MEP0817545.1"/>
    <property type="molecule type" value="Genomic_DNA"/>
</dbReference>
<dbReference type="Proteomes" id="UP001464891">
    <property type="component" value="Unassembled WGS sequence"/>
</dbReference>
<dbReference type="RefSeq" id="WP_370527494.1">
    <property type="nucleotide sequence ID" value="NZ_JAMPKM010000005.1"/>
</dbReference>
<sequence length="270" mass="30746">MSFGNTSDELAQHLETAKRILSRIQAWWPIAEQVRGGTEGGPPVATLILPQTVWDDLTQEQQVSLTFYAENMVDDVRNNPEKYSDIPSSDPNYPSLLANYRCIRDGFWQIIIGRFFNEEPKRLMVDETVVQGDAFWNFNQNKVGTSASSFRQPPKPSSSTKLIPNAENAVVDIRKLRDYCLNLNHDQGKHKARLFSSILCMSSDDAKSLCQILLEVVKTQEARLGRRDDFGQRYTLDFTLEWQGRSASVRSGWIVEHNSNIPKLTTCYPL</sequence>
<keyword evidence="3" id="KW-1185">Reference proteome</keyword>
<reference evidence="2 3" key="1">
    <citation type="submission" date="2022-04" db="EMBL/GenBank/DDBJ databases">
        <title>Positive selection, recombination, and allopatry shape intraspecific diversity of widespread and dominant cyanobacteria.</title>
        <authorList>
            <person name="Wei J."/>
            <person name="Shu W."/>
            <person name="Hu C."/>
        </authorList>
    </citation>
    <scope>NUCLEOTIDE SEQUENCE [LARGE SCALE GENOMIC DNA]</scope>
    <source>
        <strain evidence="2 3">GB2-A4</strain>
    </source>
</reference>
<evidence type="ECO:0000259" key="1">
    <source>
        <dbReference type="Pfam" id="PF21814"/>
    </source>
</evidence>
<dbReference type="Pfam" id="PF21814">
    <property type="entry name" value="DUF6883"/>
    <property type="match status" value="1"/>
</dbReference>
<gene>
    <name evidence="2" type="ORF">NC998_10600</name>
</gene>
<protein>
    <recommendedName>
        <fullName evidence="1">DUF6883 domain-containing protein</fullName>
    </recommendedName>
</protein>
<evidence type="ECO:0000313" key="3">
    <source>
        <dbReference type="Proteomes" id="UP001464891"/>
    </source>
</evidence>
<evidence type="ECO:0000313" key="2">
    <source>
        <dbReference type="EMBL" id="MEP0817545.1"/>
    </source>
</evidence>
<organism evidence="2 3">
    <name type="scientific">Trichocoleus desertorum GB2-A4</name>
    <dbReference type="NCBI Taxonomy" id="2933944"/>
    <lineage>
        <taxon>Bacteria</taxon>
        <taxon>Bacillati</taxon>
        <taxon>Cyanobacteriota</taxon>
        <taxon>Cyanophyceae</taxon>
        <taxon>Leptolyngbyales</taxon>
        <taxon>Trichocoleusaceae</taxon>
        <taxon>Trichocoleus</taxon>
    </lineage>
</organism>
<dbReference type="InterPro" id="IPR049250">
    <property type="entry name" value="DUF6883"/>
</dbReference>
<accession>A0ABV0J711</accession>
<proteinExistence type="predicted"/>
<feature type="domain" description="DUF6883" evidence="1">
    <location>
        <begin position="163"/>
        <end position="269"/>
    </location>
</feature>
<name>A0ABV0J711_9CYAN</name>